<dbReference type="GO" id="GO:0032259">
    <property type="term" value="P:methylation"/>
    <property type="evidence" value="ECO:0007669"/>
    <property type="project" value="UniProtKB-KW"/>
</dbReference>
<evidence type="ECO:0000256" key="2">
    <source>
        <dbReference type="ARBA" id="ARBA00022679"/>
    </source>
</evidence>
<evidence type="ECO:0000256" key="3">
    <source>
        <dbReference type="ARBA" id="ARBA00022691"/>
    </source>
</evidence>
<dbReference type="PANTHER" id="PTHR43464:SF19">
    <property type="entry name" value="UBIQUINONE BIOSYNTHESIS O-METHYLTRANSFERASE, MITOCHONDRIAL"/>
    <property type="match status" value="1"/>
</dbReference>
<feature type="domain" description="Methyltransferase type 11" evidence="4">
    <location>
        <begin position="194"/>
        <end position="287"/>
    </location>
</feature>
<dbReference type="Pfam" id="PF08241">
    <property type="entry name" value="Methyltransf_11"/>
    <property type="match status" value="1"/>
</dbReference>
<accession>A0A229USP4</accession>
<dbReference type="AlphaFoldDB" id="A0A229USP4"/>
<dbReference type="RefSeq" id="WP_094014810.1">
    <property type="nucleotide sequence ID" value="NZ_NMQW01000015.1"/>
</dbReference>
<keyword evidence="1" id="KW-0489">Methyltransferase</keyword>
<keyword evidence="6" id="KW-1185">Reference proteome</keyword>
<proteinExistence type="predicted"/>
<dbReference type="InterPro" id="IPR011990">
    <property type="entry name" value="TPR-like_helical_dom_sf"/>
</dbReference>
<protein>
    <recommendedName>
        <fullName evidence="4">Methyltransferase type 11 domain-containing protein</fullName>
    </recommendedName>
</protein>
<organism evidence="5 6">
    <name type="scientific">Paenibacillus rigui</name>
    <dbReference type="NCBI Taxonomy" id="554312"/>
    <lineage>
        <taxon>Bacteria</taxon>
        <taxon>Bacillati</taxon>
        <taxon>Bacillota</taxon>
        <taxon>Bacilli</taxon>
        <taxon>Bacillales</taxon>
        <taxon>Paenibacillaceae</taxon>
        <taxon>Paenibacillus</taxon>
    </lineage>
</organism>
<dbReference type="Gene3D" id="1.25.40.10">
    <property type="entry name" value="Tetratricopeptide repeat domain"/>
    <property type="match status" value="1"/>
</dbReference>
<dbReference type="PANTHER" id="PTHR43464">
    <property type="entry name" value="METHYLTRANSFERASE"/>
    <property type="match status" value="1"/>
</dbReference>
<dbReference type="OrthoDB" id="8936324at2"/>
<reference evidence="5 6" key="1">
    <citation type="submission" date="2017-07" db="EMBL/GenBank/DDBJ databases">
        <title>Genome sequencing and assembly of Paenibacillus rigui.</title>
        <authorList>
            <person name="Mayilraj S."/>
        </authorList>
    </citation>
    <scope>NUCLEOTIDE SEQUENCE [LARGE SCALE GENOMIC DNA]</scope>
    <source>
        <strain evidence="5 6">JCM 16352</strain>
    </source>
</reference>
<name>A0A229USP4_9BACL</name>
<sequence>MDLITAGQQSVKEIVQKIDAGIDVAENAQELTGMLKENDRVLDSLLLAIERTSQGVEICNLLAVTSFENGVHDAILPLLQKALGIKSDDKDTLMNLSLFLAEYGELELALDYAQRITDQSADVVEQIQHLSNKLDDAAKENEFDILNLEQNDVAFTGERLVINQEVKQRFNNVLEEHLNRYKLAAEYVQGKVVLDAACGAGYGSMMLKQAGAQMVLGVDVSEESLQHARKDYFAENVDFQYGDVNKLAFDDSSFDVVVSFETIEHIEDGSKWIRESARLLKEDGLFLVSTPNRMVTNPGTYFVEQPLNPHHRYEYSVNEFVGELLKEYEILEIYGQTYSNDHELFYSQIMRQARKMNAEFVPSTASKRNGHELIPLGDVKDAQPMYVIAVCRKKR</sequence>
<evidence type="ECO:0000256" key="1">
    <source>
        <dbReference type="ARBA" id="ARBA00022603"/>
    </source>
</evidence>
<evidence type="ECO:0000313" key="5">
    <source>
        <dbReference type="EMBL" id="OXM86353.1"/>
    </source>
</evidence>
<dbReference type="Gene3D" id="3.40.50.150">
    <property type="entry name" value="Vaccinia Virus protein VP39"/>
    <property type="match status" value="1"/>
</dbReference>
<dbReference type="EMBL" id="NMQW01000015">
    <property type="protein sequence ID" value="OXM86353.1"/>
    <property type="molecule type" value="Genomic_DNA"/>
</dbReference>
<gene>
    <name evidence="5" type="ORF">CF651_10490</name>
</gene>
<keyword evidence="3" id="KW-0949">S-adenosyl-L-methionine</keyword>
<dbReference type="CDD" id="cd02440">
    <property type="entry name" value="AdoMet_MTases"/>
    <property type="match status" value="1"/>
</dbReference>
<dbReference type="SUPFAM" id="SSF53335">
    <property type="entry name" value="S-adenosyl-L-methionine-dependent methyltransferases"/>
    <property type="match status" value="1"/>
</dbReference>
<evidence type="ECO:0000313" key="6">
    <source>
        <dbReference type="Proteomes" id="UP000215509"/>
    </source>
</evidence>
<dbReference type="InterPro" id="IPR013216">
    <property type="entry name" value="Methyltransf_11"/>
</dbReference>
<comment type="caution">
    <text evidence="5">The sequence shown here is derived from an EMBL/GenBank/DDBJ whole genome shotgun (WGS) entry which is preliminary data.</text>
</comment>
<dbReference type="GO" id="GO:0008757">
    <property type="term" value="F:S-adenosylmethionine-dependent methyltransferase activity"/>
    <property type="evidence" value="ECO:0007669"/>
    <property type="project" value="InterPro"/>
</dbReference>
<keyword evidence="2" id="KW-0808">Transferase</keyword>
<evidence type="ECO:0000259" key="4">
    <source>
        <dbReference type="Pfam" id="PF08241"/>
    </source>
</evidence>
<dbReference type="SUPFAM" id="SSF48452">
    <property type="entry name" value="TPR-like"/>
    <property type="match status" value="1"/>
</dbReference>
<dbReference type="InterPro" id="IPR029063">
    <property type="entry name" value="SAM-dependent_MTases_sf"/>
</dbReference>
<dbReference type="Proteomes" id="UP000215509">
    <property type="component" value="Unassembled WGS sequence"/>
</dbReference>